<dbReference type="AlphaFoldDB" id="A0A2K4ZGR7"/>
<organism evidence="1 2">
    <name type="scientific">Acetatifactor muris</name>
    <dbReference type="NCBI Taxonomy" id="879566"/>
    <lineage>
        <taxon>Bacteria</taxon>
        <taxon>Bacillati</taxon>
        <taxon>Bacillota</taxon>
        <taxon>Clostridia</taxon>
        <taxon>Lachnospirales</taxon>
        <taxon>Lachnospiraceae</taxon>
        <taxon>Acetatifactor</taxon>
    </lineage>
</organism>
<dbReference type="EMBL" id="OFSM01000011">
    <property type="protein sequence ID" value="SOY29661.1"/>
    <property type="molecule type" value="Genomic_DNA"/>
</dbReference>
<accession>A0A2K4ZGR7</accession>
<evidence type="ECO:0000313" key="1">
    <source>
        <dbReference type="EMBL" id="SOY29661.1"/>
    </source>
</evidence>
<dbReference type="Proteomes" id="UP000236311">
    <property type="component" value="Unassembled WGS sequence"/>
</dbReference>
<dbReference type="RefSeq" id="WP_172455078.1">
    <property type="nucleotide sequence ID" value="NZ_JANJZD010000010.1"/>
</dbReference>
<proteinExistence type="predicted"/>
<gene>
    <name evidence="1" type="ORF">AMURIS_02382</name>
</gene>
<reference evidence="1 2" key="1">
    <citation type="submission" date="2018-01" db="EMBL/GenBank/DDBJ databases">
        <authorList>
            <person name="Gaut B.S."/>
            <person name="Morton B.R."/>
            <person name="Clegg M.T."/>
            <person name="Duvall M.R."/>
        </authorList>
    </citation>
    <scope>NUCLEOTIDE SEQUENCE [LARGE SCALE GENOMIC DNA]</scope>
    <source>
        <strain evidence="1">GP69</strain>
    </source>
</reference>
<name>A0A2K4ZGR7_9FIRM</name>
<protein>
    <submittedName>
        <fullName evidence="1">Uncharacterized protein</fullName>
    </submittedName>
</protein>
<evidence type="ECO:0000313" key="2">
    <source>
        <dbReference type="Proteomes" id="UP000236311"/>
    </source>
</evidence>
<sequence>MKNYIGVKIVKAEPQEKDGRPGYKVVYPDGYVSWSPKDVFEKAYRILDCEDFINKKE</sequence>
<keyword evidence="2" id="KW-1185">Reference proteome</keyword>